<dbReference type="GO" id="GO:0005737">
    <property type="term" value="C:cytoplasm"/>
    <property type="evidence" value="ECO:0007669"/>
    <property type="project" value="TreeGrafter"/>
</dbReference>
<protein>
    <submittedName>
        <fullName evidence="5">Choline-sulfatase</fullName>
    </submittedName>
</protein>
<dbReference type="OrthoDB" id="9762324at2"/>
<sequence length="509" mass="57462">MNRRELIRNTLLAAGANVATSGHALMDVSPSKDKPAPRTSDGPMPNILWICADQQRADTIAALGNAKIRTPNLDKLVGQSTVFTNAFCQTPICGPSRGSFLTGRYPRETGLRSNAERIHDSERIVPRILADYGYDCGLVGKLHLSPADHRIVEVRTDDGYRVFEWSHDLSDNWPGKNQWRNWLATQNVVWPEPPKGRHPAWGVPIDPKYTQTAWCAQEAIKFMREHPKDKPWLMSVNIYQPHAPFHPTEEYLSHYKASDMPAPAYREGELANKPKHQQVDHQGAYGGTGMSFVKTSDEEHLLIKAAYYAMIEQVDTEVGRMMAALEELGMADNTIVVYQSDHGEMQGDHGIYMKGPYFYDCLTRVPLIIRWPGHVKTQKIDALVELTDLAPTLLEAAGVPVPPGMQGRSLYPILTGKKTQHRDSVYIEYYDAVAKYDPTPMATCVRTERYKCTYYQTLATGELYDLQKDPGEFDNLWNVPQHAGEQMAMMEHLLARMIQSTDPLPLHQF</sequence>
<feature type="domain" description="Sulfatase N-terminal" evidence="4">
    <location>
        <begin position="45"/>
        <end position="399"/>
    </location>
</feature>
<dbReference type="InterPro" id="IPR024607">
    <property type="entry name" value="Sulfatase_CS"/>
</dbReference>
<reference evidence="5 6" key="1">
    <citation type="submission" date="2017-06" db="EMBL/GenBank/DDBJ databases">
        <authorList>
            <person name="Kim H.J."/>
            <person name="Triplett B.A."/>
        </authorList>
    </citation>
    <scope>NUCLEOTIDE SEQUENCE [LARGE SCALE GENOMIC DNA]</scope>
    <source>
        <strain evidence="5 6">DSM 18704</strain>
    </source>
</reference>
<dbReference type="EMBL" id="FZOU01000004">
    <property type="protein sequence ID" value="SNT13168.1"/>
    <property type="molecule type" value="Genomic_DNA"/>
</dbReference>
<evidence type="ECO:0000256" key="1">
    <source>
        <dbReference type="ARBA" id="ARBA00008779"/>
    </source>
</evidence>
<dbReference type="Proteomes" id="UP000198356">
    <property type="component" value="Unassembled WGS sequence"/>
</dbReference>
<name>A0A239K5Z4_9BACT</name>
<keyword evidence="6" id="KW-1185">Reference proteome</keyword>
<evidence type="ECO:0000256" key="3">
    <source>
        <dbReference type="ARBA" id="ARBA00022801"/>
    </source>
</evidence>
<dbReference type="PANTHER" id="PTHR45953:SF1">
    <property type="entry name" value="IDURONATE 2-SULFATASE"/>
    <property type="match status" value="1"/>
</dbReference>
<comment type="similarity">
    <text evidence="1">Belongs to the sulfatase family.</text>
</comment>
<keyword evidence="3" id="KW-0378">Hydrolase</keyword>
<organism evidence="5 6">
    <name type="scientific">Granulicella rosea</name>
    <dbReference type="NCBI Taxonomy" id="474952"/>
    <lineage>
        <taxon>Bacteria</taxon>
        <taxon>Pseudomonadati</taxon>
        <taxon>Acidobacteriota</taxon>
        <taxon>Terriglobia</taxon>
        <taxon>Terriglobales</taxon>
        <taxon>Acidobacteriaceae</taxon>
        <taxon>Granulicella</taxon>
    </lineage>
</organism>
<dbReference type="Gene3D" id="3.40.720.10">
    <property type="entry name" value="Alkaline Phosphatase, subunit A"/>
    <property type="match status" value="1"/>
</dbReference>
<dbReference type="AlphaFoldDB" id="A0A239K5Z4"/>
<dbReference type="PANTHER" id="PTHR45953">
    <property type="entry name" value="IDURONATE 2-SULFATASE"/>
    <property type="match status" value="1"/>
</dbReference>
<proteinExistence type="inferred from homology"/>
<evidence type="ECO:0000256" key="2">
    <source>
        <dbReference type="ARBA" id="ARBA00022723"/>
    </source>
</evidence>
<dbReference type="GO" id="GO:0046872">
    <property type="term" value="F:metal ion binding"/>
    <property type="evidence" value="ECO:0007669"/>
    <property type="project" value="UniProtKB-KW"/>
</dbReference>
<dbReference type="InterPro" id="IPR017850">
    <property type="entry name" value="Alkaline_phosphatase_core_sf"/>
</dbReference>
<dbReference type="GO" id="GO:0008484">
    <property type="term" value="F:sulfuric ester hydrolase activity"/>
    <property type="evidence" value="ECO:0007669"/>
    <property type="project" value="TreeGrafter"/>
</dbReference>
<dbReference type="Pfam" id="PF00884">
    <property type="entry name" value="Sulfatase"/>
    <property type="match status" value="1"/>
</dbReference>
<keyword evidence="2" id="KW-0479">Metal-binding</keyword>
<evidence type="ECO:0000313" key="6">
    <source>
        <dbReference type="Proteomes" id="UP000198356"/>
    </source>
</evidence>
<accession>A0A239K5Z4</accession>
<dbReference type="InterPro" id="IPR000917">
    <property type="entry name" value="Sulfatase_N"/>
</dbReference>
<dbReference type="PROSITE" id="PS00523">
    <property type="entry name" value="SULFATASE_1"/>
    <property type="match status" value="1"/>
</dbReference>
<evidence type="ECO:0000313" key="5">
    <source>
        <dbReference type="EMBL" id="SNT13168.1"/>
    </source>
</evidence>
<gene>
    <name evidence="5" type="ORF">SAMN05421770_104303</name>
</gene>
<dbReference type="SUPFAM" id="SSF53649">
    <property type="entry name" value="Alkaline phosphatase-like"/>
    <property type="match status" value="1"/>
</dbReference>
<evidence type="ECO:0000259" key="4">
    <source>
        <dbReference type="Pfam" id="PF00884"/>
    </source>
</evidence>